<evidence type="ECO:0000256" key="1">
    <source>
        <dbReference type="SAM" id="SignalP"/>
    </source>
</evidence>
<organism evidence="2 3">
    <name type="scientific">Chromatocurvus halotolerans</name>
    <dbReference type="NCBI Taxonomy" id="1132028"/>
    <lineage>
        <taxon>Bacteria</taxon>
        <taxon>Pseudomonadati</taxon>
        <taxon>Pseudomonadota</taxon>
        <taxon>Gammaproteobacteria</taxon>
        <taxon>Cellvibrionales</taxon>
        <taxon>Halieaceae</taxon>
        <taxon>Chromatocurvus</taxon>
    </lineage>
</organism>
<proteinExistence type="predicted"/>
<dbReference type="OrthoDB" id="7391925at2"/>
<keyword evidence="1" id="KW-0732">Signal</keyword>
<dbReference type="RefSeq" id="WP_117318067.1">
    <property type="nucleotide sequence ID" value="NZ_QQSW01000010.1"/>
</dbReference>
<feature type="chain" id="PRO_5020936009" evidence="1">
    <location>
        <begin position="24"/>
        <end position="130"/>
    </location>
</feature>
<protein>
    <submittedName>
        <fullName evidence="2">Uncharacterized protein</fullName>
    </submittedName>
</protein>
<keyword evidence="3" id="KW-1185">Reference proteome</keyword>
<feature type="signal peptide" evidence="1">
    <location>
        <begin position="1"/>
        <end position="23"/>
    </location>
</feature>
<sequence>MKTRLPIFALTALALVWSGTASAQQDSAIDRIPQPEPSETRTCLPISQIRRIQTVDDQTLLFHMRGSRKYVNHLPRACHGLKRNSFIHRTPVNSYCSMDIITVVDMFTGMQFGSCPLGKFEEVMDASILE</sequence>
<gene>
    <name evidence="2" type="ORF">EV688_10831</name>
</gene>
<dbReference type="Proteomes" id="UP000294980">
    <property type="component" value="Unassembled WGS sequence"/>
</dbReference>
<comment type="caution">
    <text evidence="2">The sequence shown here is derived from an EMBL/GenBank/DDBJ whole genome shotgun (WGS) entry which is preliminary data.</text>
</comment>
<reference evidence="2 3" key="1">
    <citation type="submission" date="2019-03" db="EMBL/GenBank/DDBJ databases">
        <title>Genomic Encyclopedia of Type Strains, Phase IV (KMG-IV): sequencing the most valuable type-strain genomes for metagenomic binning, comparative biology and taxonomic classification.</title>
        <authorList>
            <person name="Goeker M."/>
        </authorList>
    </citation>
    <scope>NUCLEOTIDE SEQUENCE [LARGE SCALE GENOMIC DNA]</scope>
    <source>
        <strain evidence="2 3">DSM 23344</strain>
    </source>
</reference>
<name>A0A4R2L898_9GAMM</name>
<accession>A0A4R2L898</accession>
<evidence type="ECO:0000313" key="3">
    <source>
        <dbReference type="Proteomes" id="UP000294980"/>
    </source>
</evidence>
<dbReference type="AlphaFoldDB" id="A0A4R2L898"/>
<evidence type="ECO:0000313" key="2">
    <source>
        <dbReference type="EMBL" id="TCO75465.1"/>
    </source>
</evidence>
<dbReference type="EMBL" id="SLWX01000008">
    <property type="protein sequence ID" value="TCO75465.1"/>
    <property type="molecule type" value="Genomic_DNA"/>
</dbReference>